<comment type="caution">
    <text evidence="2">The sequence shown here is derived from an EMBL/GenBank/DDBJ whole genome shotgun (WGS) entry which is preliminary data.</text>
</comment>
<feature type="coiled-coil region" evidence="1">
    <location>
        <begin position="249"/>
        <end position="276"/>
    </location>
</feature>
<accession>A0A495J477</accession>
<evidence type="ECO:0000256" key="1">
    <source>
        <dbReference type="SAM" id="Coils"/>
    </source>
</evidence>
<dbReference type="EMBL" id="RBKU01000001">
    <property type="protein sequence ID" value="RKR83786.1"/>
    <property type="molecule type" value="Genomic_DNA"/>
</dbReference>
<dbReference type="Proteomes" id="UP000268007">
    <property type="component" value="Unassembled WGS sequence"/>
</dbReference>
<dbReference type="OrthoDB" id="995060at2"/>
<evidence type="ECO:0000313" key="3">
    <source>
        <dbReference type="Proteomes" id="UP000268007"/>
    </source>
</evidence>
<gene>
    <name evidence="2" type="ORF">BDD43_4000</name>
</gene>
<proteinExistence type="predicted"/>
<dbReference type="AlphaFoldDB" id="A0A495J477"/>
<keyword evidence="3" id="KW-1185">Reference proteome</keyword>
<reference evidence="2 3" key="1">
    <citation type="submission" date="2018-10" db="EMBL/GenBank/DDBJ databases">
        <title>Genomic Encyclopedia of Archaeal and Bacterial Type Strains, Phase II (KMG-II): from individual species to whole genera.</title>
        <authorList>
            <person name="Goeker M."/>
        </authorList>
    </citation>
    <scope>NUCLEOTIDE SEQUENCE [LARGE SCALE GENOMIC DNA]</scope>
    <source>
        <strain evidence="2 3">DSM 18602</strain>
    </source>
</reference>
<protein>
    <submittedName>
        <fullName evidence="2">Uncharacterized protein</fullName>
    </submittedName>
</protein>
<organism evidence="2 3">
    <name type="scientific">Mucilaginibacter gracilis</name>
    <dbReference type="NCBI Taxonomy" id="423350"/>
    <lineage>
        <taxon>Bacteria</taxon>
        <taxon>Pseudomonadati</taxon>
        <taxon>Bacteroidota</taxon>
        <taxon>Sphingobacteriia</taxon>
        <taxon>Sphingobacteriales</taxon>
        <taxon>Sphingobacteriaceae</taxon>
        <taxon>Mucilaginibacter</taxon>
    </lineage>
</organism>
<name>A0A495J477_9SPHI</name>
<evidence type="ECO:0000313" key="2">
    <source>
        <dbReference type="EMBL" id="RKR83786.1"/>
    </source>
</evidence>
<sequence length="320" mass="37230">MDENRLNILNESNGMISKLQLLSVFFAEDVIYKIYLRSQVIHKMFETNPELDINKLQLFHLQFTASLVDLLRKIKKSNENNISLLFDEIQLNKEMIDKLSDTIYTEANYNQDKQRQSLKINLSLRKLFQVLSTDSTENPFSKNINAFSSRFAPDFFYTITPELFAELTDYDLNNVYTNSYATIQKRLMGVLCKYDFKTEFYCGLKAGSQIIEVYKFLNADRYFIYSPSNNLFLFCDITKISTNSWLNNLSKKEALIRELKDKNDKLQSSAGAMKANMPTEIKALLAENYKKIQDIHFLDNVGNFDIQANILKTMLNTDII</sequence>
<dbReference type="RefSeq" id="WP_121199244.1">
    <property type="nucleotide sequence ID" value="NZ_RBKU01000001.1"/>
</dbReference>
<keyword evidence="1" id="KW-0175">Coiled coil</keyword>